<sequence>MAQNKNLTGKVAIVTGSSRGIGASIALKLASHGADVVINYHSSAKAADAIVAKARNEHGVCAISIKADVSNQEDIAKLFETTKKELGRIDIVMSNSGIEHFGNIDDVKGEEIDKVLAVNVKAQYFVAQQAHKHLEESGRLILISSVSAVVVSRPAAF</sequence>
<dbReference type="EMBL" id="BSXG01000001">
    <property type="protein sequence ID" value="GME21823.1"/>
    <property type="molecule type" value="Genomic_DNA"/>
</dbReference>
<gene>
    <name evidence="1" type="primary">g12118</name>
    <name evidence="1" type="ORF">NpPPO83_00012118</name>
</gene>
<evidence type="ECO:0000313" key="1">
    <source>
        <dbReference type="EMBL" id="GME21823.1"/>
    </source>
</evidence>
<accession>A0ACB5RMT1</accession>
<comment type="caution">
    <text evidence="1">The sequence shown here is derived from an EMBL/GenBank/DDBJ whole genome shotgun (WGS) entry which is preliminary data.</text>
</comment>
<organism evidence="1 2">
    <name type="scientific">Neofusicoccum parvum</name>
    <dbReference type="NCBI Taxonomy" id="310453"/>
    <lineage>
        <taxon>Eukaryota</taxon>
        <taxon>Fungi</taxon>
        <taxon>Dikarya</taxon>
        <taxon>Ascomycota</taxon>
        <taxon>Pezizomycotina</taxon>
        <taxon>Dothideomycetes</taxon>
        <taxon>Dothideomycetes incertae sedis</taxon>
        <taxon>Botryosphaeriales</taxon>
        <taxon>Botryosphaeriaceae</taxon>
        <taxon>Neofusicoccum</taxon>
    </lineage>
</organism>
<protein>
    <submittedName>
        <fullName evidence="1">Short-chain dehydrogenase/reductase SDR</fullName>
    </submittedName>
</protein>
<proteinExistence type="predicted"/>
<evidence type="ECO:0000313" key="2">
    <source>
        <dbReference type="Proteomes" id="UP001165186"/>
    </source>
</evidence>
<keyword evidence="2" id="KW-1185">Reference proteome</keyword>
<dbReference type="Proteomes" id="UP001165186">
    <property type="component" value="Unassembled WGS sequence"/>
</dbReference>
<name>A0ACB5RMT1_9PEZI</name>
<reference evidence="1" key="1">
    <citation type="submission" date="2024-09" db="EMBL/GenBank/DDBJ databases">
        <title>Draft Genome Sequences of Neofusicoccum parvum.</title>
        <authorList>
            <person name="Ashida A."/>
            <person name="Camagna M."/>
            <person name="Tanaka A."/>
            <person name="Takemoto D."/>
        </authorList>
    </citation>
    <scope>NUCLEOTIDE SEQUENCE</scope>
    <source>
        <strain evidence="1">PPO83</strain>
    </source>
</reference>